<reference evidence="2" key="1">
    <citation type="submission" date="2022-07" db="EMBL/GenBank/DDBJ databases">
        <title>Phylogenomic reconstructions and comparative analyses of Kickxellomycotina fungi.</title>
        <authorList>
            <person name="Reynolds N.K."/>
            <person name="Stajich J.E."/>
            <person name="Barry K."/>
            <person name="Grigoriev I.V."/>
            <person name="Crous P."/>
            <person name="Smith M.E."/>
        </authorList>
    </citation>
    <scope>NUCLEOTIDE SEQUENCE</scope>
    <source>
        <strain evidence="2">NRRL 3115</strain>
    </source>
</reference>
<dbReference type="EMBL" id="JANBTW010000051">
    <property type="protein sequence ID" value="KAJ2675073.1"/>
    <property type="molecule type" value="Genomic_DNA"/>
</dbReference>
<sequence>MTMLVLMLKFIVLIEPFGHKPDIPLLYDLNLTFIDTKEIDLILDHQSISEDCEVPSAVVGRHGTDLGAPRKSHRLRRDSGPILVQLVEPAKKPTECMLASNQITVAECVAAEQIPGHKTTSGQTLQFGFEGGDACCGRGAGDRPLQQRGWLGLEIRDTVAVLSQRNVQLVRKSTGGHGFRELLKNQPSAQ</sequence>
<evidence type="ECO:0000313" key="2">
    <source>
        <dbReference type="EMBL" id="KAJ2675073.1"/>
    </source>
</evidence>
<feature type="signal peptide" evidence="1">
    <location>
        <begin position="1"/>
        <end position="16"/>
    </location>
</feature>
<evidence type="ECO:0000256" key="1">
    <source>
        <dbReference type="SAM" id="SignalP"/>
    </source>
</evidence>
<organism evidence="2 3">
    <name type="scientific">Coemansia spiralis</name>
    <dbReference type="NCBI Taxonomy" id="417178"/>
    <lineage>
        <taxon>Eukaryota</taxon>
        <taxon>Fungi</taxon>
        <taxon>Fungi incertae sedis</taxon>
        <taxon>Zoopagomycota</taxon>
        <taxon>Kickxellomycotina</taxon>
        <taxon>Kickxellomycetes</taxon>
        <taxon>Kickxellales</taxon>
        <taxon>Kickxellaceae</taxon>
        <taxon>Coemansia</taxon>
    </lineage>
</organism>
<comment type="caution">
    <text evidence="2">The sequence shown here is derived from an EMBL/GenBank/DDBJ whole genome shotgun (WGS) entry which is preliminary data.</text>
</comment>
<gene>
    <name evidence="2" type="ORF">GGI25_004122</name>
</gene>
<name>A0A9W8G0Y5_9FUNG</name>
<keyword evidence="1" id="KW-0732">Signal</keyword>
<proteinExistence type="predicted"/>
<dbReference type="Proteomes" id="UP001151518">
    <property type="component" value="Unassembled WGS sequence"/>
</dbReference>
<dbReference type="AlphaFoldDB" id="A0A9W8G0Y5"/>
<protein>
    <submittedName>
        <fullName evidence="2">Uncharacterized protein</fullName>
    </submittedName>
</protein>
<feature type="chain" id="PRO_5040848140" evidence="1">
    <location>
        <begin position="17"/>
        <end position="190"/>
    </location>
</feature>
<evidence type="ECO:0000313" key="3">
    <source>
        <dbReference type="Proteomes" id="UP001151518"/>
    </source>
</evidence>
<accession>A0A9W8G0Y5</accession>